<organism evidence="1 2">
    <name type="scientific">Gigaspora margarita</name>
    <dbReference type="NCBI Taxonomy" id="4874"/>
    <lineage>
        <taxon>Eukaryota</taxon>
        <taxon>Fungi</taxon>
        <taxon>Fungi incertae sedis</taxon>
        <taxon>Mucoromycota</taxon>
        <taxon>Glomeromycotina</taxon>
        <taxon>Glomeromycetes</taxon>
        <taxon>Diversisporales</taxon>
        <taxon>Gigasporaceae</taxon>
        <taxon>Gigaspora</taxon>
    </lineage>
</organism>
<name>A0ABN7UWY7_GIGMA</name>
<reference evidence="1 2" key="1">
    <citation type="submission" date="2021-06" db="EMBL/GenBank/DDBJ databases">
        <authorList>
            <person name="Kallberg Y."/>
            <person name="Tangrot J."/>
            <person name="Rosling A."/>
        </authorList>
    </citation>
    <scope>NUCLEOTIDE SEQUENCE [LARGE SCALE GENOMIC DNA]</scope>
    <source>
        <strain evidence="1 2">120-4 pot B 10/14</strain>
    </source>
</reference>
<evidence type="ECO:0000313" key="2">
    <source>
        <dbReference type="Proteomes" id="UP000789901"/>
    </source>
</evidence>
<evidence type="ECO:0000313" key="1">
    <source>
        <dbReference type="EMBL" id="CAG8683685.1"/>
    </source>
</evidence>
<proteinExistence type="predicted"/>
<protein>
    <submittedName>
        <fullName evidence="1">45032_t:CDS:1</fullName>
    </submittedName>
</protein>
<dbReference type="Proteomes" id="UP000789901">
    <property type="component" value="Unassembled WGS sequence"/>
</dbReference>
<gene>
    <name evidence="1" type="ORF">GMARGA_LOCUS11119</name>
</gene>
<feature type="non-terminal residue" evidence="1">
    <location>
        <position position="1"/>
    </location>
</feature>
<comment type="caution">
    <text evidence="1">The sequence shown here is derived from an EMBL/GenBank/DDBJ whole genome shotgun (WGS) entry which is preliminary data.</text>
</comment>
<accession>A0ABN7UWY7</accession>
<keyword evidence="2" id="KW-1185">Reference proteome</keyword>
<dbReference type="EMBL" id="CAJVQB010006419">
    <property type="protein sequence ID" value="CAG8683685.1"/>
    <property type="molecule type" value="Genomic_DNA"/>
</dbReference>
<sequence>PKFACSYTLNTVFKIKQALKICKRTISTIWGNCLSILFNIPKGPVALFTGLIVSTL</sequence>